<protein>
    <submittedName>
        <fullName evidence="1">Uncharacterized protein</fullName>
    </submittedName>
</protein>
<proteinExistence type="predicted"/>
<dbReference type="EMBL" id="OX459949">
    <property type="protein sequence ID" value="CAI9156070.1"/>
    <property type="molecule type" value="Genomic_DNA"/>
</dbReference>
<gene>
    <name evidence="1" type="ORF">MRATA1EN1_LOCUS5032</name>
</gene>
<keyword evidence="2" id="KW-1185">Reference proteome</keyword>
<dbReference type="Proteomes" id="UP001176941">
    <property type="component" value="Chromosome 13"/>
</dbReference>
<organism evidence="1 2">
    <name type="scientific">Rangifer tarandus platyrhynchus</name>
    <name type="common">Svalbard reindeer</name>
    <dbReference type="NCBI Taxonomy" id="3082113"/>
    <lineage>
        <taxon>Eukaryota</taxon>
        <taxon>Metazoa</taxon>
        <taxon>Chordata</taxon>
        <taxon>Craniata</taxon>
        <taxon>Vertebrata</taxon>
        <taxon>Euteleostomi</taxon>
        <taxon>Mammalia</taxon>
        <taxon>Eutheria</taxon>
        <taxon>Laurasiatheria</taxon>
        <taxon>Artiodactyla</taxon>
        <taxon>Ruminantia</taxon>
        <taxon>Pecora</taxon>
        <taxon>Cervidae</taxon>
        <taxon>Odocoileinae</taxon>
        <taxon>Rangifer</taxon>
    </lineage>
</organism>
<sequence length="127" mass="14053">MPSKLPRSQHMCADTPHAAPKKRADFLQTDLRPPRLLGQVSGFVWRQMVDKCHPGAWWRVAGAENQPCVRACSVGKQALLGSLEALAPNHSISLAGRGEIICTPCFYFLGRRQPPSKLPWCPSAAHW</sequence>
<evidence type="ECO:0000313" key="1">
    <source>
        <dbReference type="EMBL" id="CAI9156070.1"/>
    </source>
</evidence>
<reference evidence="1" key="1">
    <citation type="submission" date="2023-04" db="EMBL/GenBank/DDBJ databases">
        <authorList>
            <consortium name="ELIXIR-Norway"/>
        </authorList>
    </citation>
    <scope>NUCLEOTIDE SEQUENCE [LARGE SCALE GENOMIC DNA]</scope>
</reference>
<evidence type="ECO:0000313" key="2">
    <source>
        <dbReference type="Proteomes" id="UP001176941"/>
    </source>
</evidence>
<accession>A0ABN8Y395</accession>
<name>A0ABN8Y395_RANTA</name>